<dbReference type="CDD" id="cd01146">
    <property type="entry name" value="FhuD"/>
    <property type="match status" value="1"/>
</dbReference>
<keyword evidence="5" id="KW-0732">Signal</keyword>
<keyword evidence="4" id="KW-0410">Iron transport</keyword>
<dbReference type="InterPro" id="IPR051313">
    <property type="entry name" value="Bact_iron-sidero_bind"/>
</dbReference>
<dbReference type="Gene3D" id="3.40.50.1980">
    <property type="entry name" value="Nitrogenase molybdenum iron protein domain"/>
    <property type="match status" value="2"/>
</dbReference>
<accession>A0ABU1MCE2</accession>
<dbReference type="PANTHER" id="PTHR30532">
    <property type="entry name" value="IRON III DICITRATE-BINDING PERIPLASMIC PROTEIN"/>
    <property type="match status" value="1"/>
</dbReference>
<keyword evidence="4" id="KW-0406">Ion transport</keyword>
<dbReference type="PANTHER" id="PTHR30532:SF24">
    <property type="entry name" value="FERRIC ENTEROBACTIN-BINDING PERIPLASMIC PROTEIN FEPB"/>
    <property type="match status" value="1"/>
</dbReference>
<evidence type="ECO:0000256" key="2">
    <source>
        <dbReference type="ARBA" id="ARBA00008814"/>
    </source>
</evidence>
<comment type="caution">
    <text evidence="7">The sequence shown here is derived from an EMBL/GenBank/DDBJ whole genome shotgun (WGS) entry which is preliminary data.</text>
</comment>
<dbReference type="InterPro" id="IPR002491">
    <property type="entry name" value="ABC_transptr_periplasmic_BD"/>
</dbReference>
<dbReference type="Proteomes" id="UP001184614">
    <property type="component" value="Unassembled WGS sequence"/>
</dbReference>
<reference evidence="7 8" key="1">
    <citation type="submission" date="2023-07" db="EMBL/GenBank/DDBJ databases">
        <title>Sorghum-associated microbial communities from plants grown in Nebraska, USA.</title>
        <authorList>
            <person name="Schachtman D."/>
        </authorList>
    </citation>
    <scope>NUCLEOTIDE SEQUENCE [LARGE SCALE GENOMIC DNA]</scope>
    <source>
        <strain evidence="7 8">DS1730</strain>
    </source>
</reference>
<name>A0ABU1MCE2_9HYPH</name>
<gene>
    <name evidence="7" type="ORF">J2782_003463</name>
</gene>
<dbReference type="PROSITE" id="PS50983">
    <property type="entry name" value="FE_B12_PBP"/>
    <property type="match status" value="1"/>
</dbReference>
<evidence type="ECO:0000259" key="6">
    <source>
        <dbReference type="PROSITE" id="PS50983"/>
    </source>
</evidence>
<dbReference type="EMBL" id="JAVDQT010000006">
    <property type="protein sequence ID" value="MDR6433717.1"/>
    <property type="molecule type" value="Genomic_DNA"/>
</dbReference>
<keyword evidence="3" id="KW-0813">Transport</keyword>
<evidence type="ECO:0000313" key="8">
    <source>
        <dbReference type="Proteomes" id="UP001184614"/>
    </source>
</evidence>
<proteinExistence type="inferred from homology"/>
<sequence>MCDEASPQLLKKRPVRLSRRQLLIGGIAVPSLFFIDPAKADDGFPVTIRHSFGETLVRKPPKRIVTIGWCGEDPVIALGEVPVGMTGYPYWPDKIADWNTQYIGSEKPVLMNYLVNYEQIAALRPDLILSVFSGIDGLAYQRLSQIAPVVCPLNGAWTSDWREQTLLAGHAMGKTSQATQLIDAVDQSIDDLRTRHPEIAGKSFALVSHFPRQNGFDVYLSGDSRFVMFEQLGLRPCQGVVNLGKAEGGRYVKPVSLEQLDVLDCDILIAWFSEGAEAALNRQPIFRTLPSVQRGTVVALEDPAEIWSVLTPTVLSIPYGFPKLVSRLAAAARKL</sequence>
<comment type="subcellular location">
    <subcellularLocation>
        <location evidence="1">Cell envelope</location>
    </subcellularLocation>
</comment>
<evidence type="ECO:0000256" key="3">
    <source>
        <dbReference type="ARBA" id="ARBA00022448"/>
    </source>
</evidence>
<protein>
    <submittedName>
        <fullName evidence="7">Iron complex transport system substrate-binding protein</fullName>
    </submittedName>
</protein>
<comment type="similarity">
    <text evidence="2">Belongs to the bacterial solute-binding protein 8 family.</text>
</comment>
<dbReference type="SUPFAM" id="SSF53807">
    <property type="entry name" value="Helical backbone' metal receptor"/>
    <property type="match status" value="1"/>
</dbReference>
<dbReference type="Pfam" id="PF01497">
    <property type="entry name" value="Peripla_BP_2"/>
    <property type="match status" value="1"/>
</dbReference>
<keyword evidence="8" id="KW-1185">Reference proteome</keyword>
<evidence type="ECO:0000313" key="7">
    <source>
        <dbReference type="EMBL" id="MDR6433717.1"/>
    </source>
</evidence>
<keyword evidence="4" id="KW-0408">Iron</keyword>
<organism evidence="7 8">
    <name type="scientific">Brucella pseudogrignonensis</name>
    <dbReference type="NCBI Taxonomy" id="419475"/>
    <lineage>
        <taxon>Bacteria</taxon>
        <taxon>Pseudomonadati</taxon>
        <taxon>Pseudomonadota</taxon>
        <taxon>Alphaproteobacteria</taxon>
        <taxon>Hyphomicrobiales</taxon>
        <taxon>Brucellaceae</taxon>
        <taxon>Brucella/Ochrobactrum group</taxon>
        <taxon>Brucella</taxon>
    </lineage>
</organism>
<evidence type="ECO:0000256" key="4">
    <source>
        <dbReference type="ARBA" id="ARBA00022496"/>
    </source>
</evidence>
<feature type="domain" description="Fe/B12 periplasmic-binding" evidence="6">
    <location>
        <begin position="63"/>
        <end position="332"/>
    </location>
</feature>
<dbReference type="RefSeq" id="WP_310014731.1">
    <property type="nucleotide sequence ID" value="NZ_JAVDQT010000006.1"/>
</dbReference>
<evidence type="ECO:0000256" key="5">
    <source>
        <dbReference type="ARBA" id="ARBA00022729"/>
    </source>
</evidence>
<evidence type="ECO:0000256" key="1">
    <source>
        <dbReference type="ARBA" id="ARBA00004196"/>
    </source>
</evidence>